<dbReference type="SUPFAM" id="SSF47699">
    <property type="entry name" value="Bifunctional inhibitor/lipid-transfer protein/seed storage 2S albumin"/>
    <property type="match status" value="1"/>
</dbReference>
<dbReference type="InterPro" id="IPR036312">
    <property type="entry name" value="Bifun_inhib/LTP/seed_sf"/>
</dbReference>
<evidence type="ECO:0000313" key="2">
    <source>
        <dbReference type="EMBL" id="MBA0593368.1"/>
    </source>
</evidence>
<dbReference type="InterPro" id="IPR016140">
    <property type="entry name" value="Bifunc_inhib/LTP/seed_store"/>
</dbReference>
<comment type="caution">
    <text evidence="2">The sequence shown here is derived from an EMBL/GenBank/DDBJ whole genome shotgun (WGS) entry which is preliminary data.</text>
</comment>
<dbReference type="Pfam" id="PF14368">
    <property type="entry name" value="LTP_2"/>
    <property type="match status" value="1"/>
</dbReference>
<dbReference type="Gene3D" id="1.10.110.10">
    <property type="entry name" value="Plant lipid-transfer and hydrophobic proteins"/>
    <property type="match status" value="1"/>
</dbReference>
<protein>
    <recommendedName>
        <fullName evidence="1">Bifunctional inhibitor/plant lipid transfer protein/seed storage helical domain-containing protein</fullName>
    </recommendedName>
</protein>
<reference evidence="2 3" key="1">
    <citation type="journal article" date="2019" name="Genome Biol. Evol.">
        <title>Insights into the evolution of the New World diploid cottons (Gossypium, subgenus Houzingenia) based on genome sequencing.</title>
        <authorList>
            <person name="Grover C.E."/>
            <person name="Arick M.A. 2nd"/>
            <person name="Thrash A."/>
            <person name="Conover J.L."/>
            <person name="Sanders W.S."/>
            <person name="Peterson D.G."/>
            <person name="Frelichowski J.E."/>
            <person name="Scheffler J.A."/>
            <person name="Scheffler B.E."/>
            <person name="Wendel J.F."/>
        </authorList>
    </citation>
    <scope>NUCLEOTIDE SEQUENCE [LARGE SCALE GENOMIC DNA]</scope>
    <source>
        <strain evidence="2">8</strain>
        <tissue evidence="2">Leaf</tissue>
    </source>
</reference>
<evidence type="ECO:0000259" key="1">
    <source>
        <dbReference type="Pfam" id="PF14368"/>
    </source>
</evidence>
<evidence type="ECO:0000313" key="3">
    <source>
        <dbReference type="Proteomes" id="UP000593578"/>
    </source>
</evidence>
<proteinExistence type="predicted"/>
<dbReference type="CDD" id="cd00010">
    <property type="entry name" value="AAI_LTSS"/>
    <property type="match status" value="1"/>
</dbReference>
<feature type="domain" description="Bifunctional inhibitor/plant lipid transfer protein/seed storage helical" evidence="1">
    <location>
        <begin position="60"/>
        <end position="130"/>
    </location>
</feature>
<dbReference type="EMBL" id="JABEZZ010000008">
    <property type="protein sequence ID" value="MBA0593368.1"/>
    <property type="molecule type" value="Genomic_DNA"/>
</dbReference>
<dbReference type="AlphaFoldDB" id="A0A7J8PVZ5"/>
<name>A0A7J8PVZ5_GOSRA</name>
<sequence length="184" mass="20725">MVKYSRVAVASHEFYYDTLDEHRSIRHSPVSENKFIADKAGKTEWKGSSKSKQLVRRSWCLVLLTVTTPRPNLRTTADCCNPIREAVANELPCLCNLYKDPTLLAFFNVTVAEALRISRECGITTDLSACNGMCLTNFVFQLLLLLLRLLHPRQPILGLDTPFFSSLQRAYALQQDALSKNSAT</sequence>
<accession>A0A7J8PVZ5</accession>
<gene>
    <name evidence="2" type="ORF">Gorai_010313</name>
</gene>
<organism evidence="2 3">
    <name type="scientific">Gossypium raimondii</name>
    <name type="common">Peruvian cotton</name>
    <name type="synonym">Gossypium klotzschianum subsp. raimondii</name>
    <dbReference type="NCBI Taxonomy" id="29730"/>
    <lineage>
        <taxon>Eukaryota</taxon>
        <taxon>Viridiplantae</taxon>
        <taxon>Streptophyta</taxon>
        <taxon>Embryophyta</taxon>
        <taxon>Tracheophyta</taxon>
        <taxon>Spermatophyta</taxon>
        <taxon>Magnoliopsida</taxon>
        <taxon>eudicotyledons</taxon>
        <taxon>Gunneridae</taxon>
        <taxon>Pentapetalae</taxon>
        <taxon>rosids</taxon>
        <taxon>malvids</taxon>
        <taxon>Malvales</taxon>
        <taxon>Malvaceae</taxon>
        <taxon>Malvoideae</taxon>
        <taxon>Gossypium</taxon>
    </lineage>
</organism>
<dbReference type="Proteomes" id="UP000593578">
    <property type="component" value="Unassembled WGS sequence"/>
</dbReference>